<name>A0ABS0QIY2_THEVU</name>
<feature type="transmembrane region" description="Helical" evidence="10">
    <location>
        <begin position="79"/>
        <end position="104"/>
    </location>
</feature>
<keyword evidence="3" id="KW-1003">Cell membrane</keyword>
<dbReference type="InterPro" id="IPR004772">
    <property type="entry name" value="TrkH"/>
</dbReference>
<comment type="subcellular location">
    <subcellularLocation>
        <location evidence="1">Cell membrane</location>
        <topology evidence="1">Multi-pass membrane protein</topology>
    </subcellularLocation>
</comment>
<evidence type="ECO:0000313" key="11">
    <source>
        <dbReference type="EMBL" id="MBH8588699.1"/>
    </source>
</evidence>
<keyword evidence="6" id="KW-0630">Potassium</keyword>
<dbReference type="EMBL" id="JAECVU010000003">
    <property type="protein sequence ID" value="MBH8588699.1"/>
    <property type="molecule type" value="Genomic_DNA"/>
</dbReference>
<evidence type="ECO:0000256" key="9">
    <source>
        <dbReference type="ARBA" id="ARBA00023136"/>
    </source>
</evidence>
<dbReference type="PANTHER" id="PTHR32024:SF1">
    <property type="entry name" value="KTR SYSTEM POTASSIUM UPTAKE PROTEIN B"/>
    <property type="match status" value="1"/>
</dbReference>
<feature type="transmembrane region" description="Helical" evidence="10">
    <location>
        <begin position="236"/>
        <end position="255"/>
    </location>
</feature>
<evidence type="ECO:0000256" key="8">
    <source>
        <dbReference type="ARBA" id="ARBA00023065"/>
    </source>
</evidence>
<accession>A0ABS0QIY2</accession>
<evidence type="ECO:0000256" key="1">
    <source>
        <dbReference type="ARBA" id="ARBA00004651"/>
    </source>
</evidence>
<keyword evidence="8" id="KW-0406">Ion transport</keyword>
<protein>
    <submittedName>
        <fullName evidence="11">TrkH family potassium uptake protein</fullName>
    </submittedName>
</protein>
<comment type="caution">
    <text evidence="11">The sequence shown here is derived from an EMBL/GenBank/DDBJ whole genome shotgun (WGS) entry which is preliminary data.</text>
</comment>
<evidence type="ECO:0000313" key="12">
    <source>
        <dbReference type="Proteomes" id="UP000641910"/>
    </source>
</evidence>
<keyword evidence="2" id="KW-0813">Transport</keyword>
<dbReference type="PANTHER" id="PTHR32024">
    <property type="entry name" value="TRK SYSTEM POTASSIUM UPTAKE PROTEIN TRKG-RELATED"/>
    <property type="match status" value="1"/>
</dbReference>
<feature type="transmembrane region" description="Helical" evidence="10">
    <location>
        <begin position="300"/>
        <end position="333"/>
    </location>
</feature>
<feature type="transmembrane region" description="Helical" evidence="10">
    <location>
        <begin position="163"/>
        <end position="179"/>
    </location>
</feature>
<feature type="transmembrane region" description="Helical" evidence="10">
    <location>
        <begin position="383"/>
        <end position="401"/>
    </location>
</feature>
<reference evidence="11 12" key="1">
    <citation type="submission" date="2020-12" db="EMBL/GenBank/DDBJ databases">
        <title>WGS of Thermoactinomyces spp.</title>
        <authorList>
            <person name="Cheng K."/>
        </authorList>
    </citation>
    <scope>NUCLEOTIDE SEQUENCE [LARGE SCALE GENOMIC DNA]</scope>
    <source>
        <strain evidence="12">CICC 10650\ACCC 41061</strain>
    </source>
</reference>
<feature type="transmembrane region" description="Helical" evidence="10">
    <location>
        <begin position="354"/>
        <end position="377"/>
    </location>
</feature>
<proteinExistence type="predicted"/>
<dbReference type="Pfam" id="PF02386">
    <property type="entry name" value="TrkH"/>
    <property type="match status" value="1"/>
</dbReference>
<sequence length="452" mass="49235">MYKKNKSFQKKRLNPAQVLAIGFVVAILAGSFLLSLPVATESGQPLPWIDALFTATSAVCVTGLVVVDTAQTFSTFGEMVILLLIQTGGLGIMTLTTLFAMILGRKIGVQERLVLREAFNQLELQGVVSLVLKVFLITLIVEGTGFVALCFCFVPDWGIKKGLYYALFHAVSAFNQGGFDLFGETRAFAGLTAYVHDPWVNLIVGFLVILGGIGFIVILELIHYPKTKRLSLHTKLVLTMTGLLLGIGMLVILFTEWNNPQTMQSFSLKEKLLASFFHAVTPRSGGFQTLDLSHMYPATLFFTILLMFVGASPSSIGGGIKTTTLAVILLAVWTMMRGRQDVVAYRRRIPTKHVYKALTITVASLTLVIIVTMLLAITEQTDILSALFEAVSAVGTVGLSTGLTPHLSEMGKIILIFSMYAGRLGPITLALAIARDIDPPPFRYPEERPLIG</sequence>
<organism evidence="11 12">
    <name type="scientific">Thermoactinomyces vulgaris</name>
    <dbReference type="NCBI Taxonomy" id="2026"/>
    <lineage>
        <taxon>Bacteria</taxon>
        <taxon>Bacillati</taxon>
        <taxon>Bacillota</taxon>
        <taxon>Bacilli</taxon>
        <taxon>Bacillales</taxon>
        <taxon>Thermoactinomycetaceae</taxon>
        <taxon>Thermoactinomyces</taxon>
    </lineage>
</organism>
<keyword evidence="5 10" id="KW-0812">Transmembrane</keyword>
<evidence type="ECO:0000256" key="10">
    <source>
        <dbReference type="SAM" id="Phobius"/>
    </source>
</evidence>
<evidence type="ECO:0000256" key="7">
    <source>
        <dbReference type="ARBA" id="ARBA00022989"/>
    </source>
</evidence>
<gene>
    <name evidence="11" type="ORF">I8U22_07680</name>
</gene>
<feature type="transmembrane region" description="Helical" evidence="10">
    <location>
        <begin position="199"/>
        <end position="224"/>
    </location>
</feature>
<feature type="transmembrane region" description="Helical" evidence="10">
    <location>
        <begin position="124"/>
        <end position="151"/>
    </location>
</feature>
<keyword evidence="12" id="KW-1185">Reference proteome</keyword>
<evidence type="ECO:0000256" key="6">
    <source>
        <dbReference type="ARBA" id="ARBA00022958"/>
    </source>
</evidence>
<feature type="transmembrane region" description="Helical" evidence="10">
    <location>
        <begin position="46"/>
        <end position="67"/>
    </location>
</feature>
<keyword evidence="4" id="KW-0633">Potassium transport</keyword>
<keyword evidence="7 10" id="KW-1133">Transmembrane helix</keyword>
<feature type="transmembrane region" description="Helical" evidence="10">
    <location>
        <begin position="413"/>
        <end position="434"/>
    </location>
</feature>
<evidence type="ECO:0000256" key="4">
    <source>
        <dbReference type="ARBA" id="ARBA00022538"/>
    </source>
</evidence>
<dbReference type="Proteomes" id="UP000641910">
    <property type="component" value="Unassembled WGS sequence"/>
</dbReference>
<dbReference type="RefSeq" id="WP_037995927.1">
    <property type="nucleotide sequence ID" value="NZ_CP039710.1"/>
</dbReference>
<feature type="transmembrane region" description="Helical" evidence="10">
    <location>
        <begin position="12"/>
        <end position="34"/>
    </location>
</feature>
<evidence type="ECO:0000256" key="5">
    <source>
        <dbReference type="ARBA" id="ARBA00022692"/>
    </source>
</evidence>
<evidence type="ECO:0000256" key="2">
    <source>
        <dbReference type="ARBA" id="ARBA00022448"/>
    </source>
</evidence>
<keyword evidence="9 10" id="KW-0472">Membrane</keyword>
<evidence type="ECO:0000256" key="3">
    <source>
        <dbReference type="ARBA" id="ARBA00022475"/>
    </source>
</evidence>
<dbReference type="InterPro" id="IPR003445">
    <property type="entry name" value="Cat_transpt"/>
</dbReference>
<dbReference type="NCBIfam" id="TIGR00933">
    <property type="entry name" value="2a38"/>
    <property type="match status" value="1"/>
</dbReference>